<evidence type="ECO:0000256" key="3">
    <source>
        <dbReference type="ARBA" id="ARBA00011049"/>
    </source>
</evidence>
<accession>A0A927FE01</accession>
<dbReference type="CDD" id="cd17908">
    <property type="entry name" value="FliM"/>
    <property type="match status" value="1"/>
</dbReference>
<name>A0A927FE01_9BURK</name>
<evidence type="ECO:0000256" key="8">
    <source>
        <dbReference type="ARBA" id="ARBA00022779"/>
    </source>
</evidence>
<proteinExistence type="inferred from homology"/>
<dbReference type="InterPro" id="IPR001689">
    <property type="entry name" value="Flag_FliM"/>
</dbReference>
<keyword evidence="15" id="KW-1185">Reference proteome</keyword>
<comment type="caution">
    <text evidence="14">The sequence shown here is derived from an EMBL/GenBank/DDBJ whole genome shotgun (WGS) entry which is preliminary data.</text>
</comment>
<gene>
    <name evidence="14" type="primary">fliM</name>
    <name evidence="14" type="ORF">IC609_00055</name>
</gene>
<dbReference type="Gene3D" id="2.30.330.10">
    <property type="entry name" value="SpoA-like"/>
    <property type="match status" value="1"/>
</dbReference>
<dbReference type="GO" id="GO:0003774">
    <property type="term" value="F:cytoskeletal motor activity"/>
    <property type="evidence" value="ECO:0007669"/>
    <property type="project" value="InterPro"/>
</dbReference>
<dbReference type="Proteomes" id="UP000647424">
    <property type="component" value="Unassembled WGS sequence"/>
</dbReference>
<evidence type="ECO:0000256" key="7">
    <source>
        <dbReference type="ARBA" id="ARBA00022519"/>
    </source>
</evidence>
<dbReference type="RefSeq" id="WP_191817430.1">
    <property type="nucleotide sequence ID" value="NZ_JACYFT010000001.1"/>
</dbReference>
<keyword evidence="7" id="KW-0997">Cell inner membrane</keyword>
<comment type="similarity">
    <text evidence="3">Belongs to the FliM family.</text>
</comment>
<dbReference type="Gene3D" id="3.40.1550.10">
    <property type="entry name" value="CheC-like"/>
    <property type="match status" value="1"/>
</dbReference>
<evidence type="ECO:0000256" key="6">
    <source>
        <dbReference type="ARBA" id="ARBA00022500"/>
    </source>
</evidence>
<evidence type="ECO:0000256" key="9">
    <source>
        <dbReference type="ARBA" id="ARBA00023136"/>
    </source>
</evidence>
<evidence type="ECO:0000256" key="5">
    <source>
        <dbReference type="ARBA" id="ARBA00022475"/>
    </source>
</evidence>
<evidence type="ECO:0000259" key="13">
    <source>
        <dbReference type="Pfam" id="PF01052"/>
    </source>
</evidence>
<evidence type="ECO:0000313" key="14">
    <source>
        <dbReference type="EMBL" id="MBD8048918.1"/>
    </source>
</evidence>
<comment type="function">
    <text evidence="11">FliM is one of three proteins (FliG, FliN, FliM) that forms the rotor-mounted switch complex (C ring), located at the base of the basal body. This complex interacts with the CheY and CheZ chemotaxis proteins, in addition to contacting components of the motor that determine the direction of flagellar rotation.</text>
</comment>
<dbReference type="AlphaFoldDB" id="A0A927FE01"/>
<dbReference type="NCBIfam" id="TIGR01397">
    <property type="entry name" value="fliM_switch"/>
    <property type="match status" value="1"/>
</dbReference>
<organism evidence="14 15">
    <name type="scientific">Limnohabitans radicicola</name>
    <dbReference type="NCBI Taxonomy" id="2771427"/>
    <lineage>
        <taxon>Bacteria</taxon>
        <taxon>Pseudomonadati</taxon>
        <taxon>Pseudomonadota</taxon>
        <taxon>Betaproteobacteria</taxon>
        <taxon>Burkholderiales</taxon>
        <taxon>Comamonadaceae</taxon>
        <taxon>Limnohabitans</taxon>
    </lineage>
</organism>
<dbReference type="InterPro" id="IPR028976">
    <property type="entry name" value="CheC-like_sf"/>
</dbReference>
<dbReference type="SUPFAM" id="SSF103039">
    <property type="entry name" value="CheC-like"/>
    <property type="match status" value="1"/>
</dbReference>
<keyword evidence="10" id="KW-0975">Bacterial flagellum</keyword>
<evidence type="ECO:0000256" key="12">
    <source>
        <dbReference type="NCBIfam" id="TIGR01397"/>
    </source>
</evidence>
<evidence type="ECO:0000256" key="4">
    <source>
        <dbReference type="ARBA" id="ARBA00021898"/>
    </source>
</evidence>
<dbReference type="PRINTS" id="PR00955">
    <property type="entry name" value="FLGMOTORFLIM"/>
</dbReference>
<keyword evidence="6" id="KW-0145">Chemotaxis</keyword>
<feature type="domain" description="Flagellar motor switch protein FliN-like C-terminal" evidence="13">
    <location>
        <begin position="260"/>
        <end position="328"/>
    </location>
</feature>
<dbReference type="EMBL" id="JACYFT010000001">
    <property type="protein sequence ID" value="MBD8048918.1"/>
    <property type="molecule type" value="Genomic_DNA"/>
</dbReference>
<dbReference type="InterPro" id="IPR036429">
    <property type="entry name" value="SpoA-like_sf"/>
</dbReference>
<evidence type="ECO:0000256" key="11">
    <source>
        <dbReference type="ARBA" id="ARBA00025044"/>
    </source>
</evidence>
<evidence type="ECO:0000256" key="1">
    <source>
        <dbReference type="ARBA" id="ARBA00004117"/>
    </source>
</evidence>
<keyword evidence="5" id="KW-1003">Cell membrane</keyword>
<dbReference type="GO" id="GO:0005886">
    <property type="term" value="C:plasma membrane"/>
    <property type="evidence" value="ECO:0007669"/>
    <property type="project" value="UniProtKB-SubCell"/>
</dbReference>
<dbReference type="InterPro" id="IPR001543">
    <property type="entry name" value="FliN-like_C"/>
</dbReference>
<keyword evidence="8" id="KW-0283">Flagellar rotation</keyword>
<evidence type="ECO:0000256" key="2">
    <source>
        <dbReference type="ARBA" id="ARBA00004417"/>
    </source>
</evidence>
<sequence length="336" mass="37419">MSDSQPLLTPEELAALSAALDDGSLGVDTGYNLEVQVRKHDLTTEDSSLGINVASLDMINERFIRLFRLGMLEVLRTSPRINPTHTQIVRFGDYIKDLKAPLSVNIIRMAPFRGYSMVVIEPTVVFSSLDSFFGGFGRGVGQLPPGRLFTPTETRIIKIILQVFFRSLKEAWSPVSTVDFEHVSSEINPQFAQIADENDLVVLCRFESESNNNSRGTGFIDMVIPYVALKPVRDLLRSRVQTGDGNEESDNLWRNQLVDAVKDAELHMNVLLGKLQISLSQLQQMQVGDVLHFKKADYARVMIRDLPVYDVEVGTMGSQTAVKIVEAISPAMNTTD</sequence>
<dbReference type="Pfam" id="PF02154">
    <property type="entry name" value="FliM"/>
    <property type="match status" value="1"/>
</dbReference>
<dbReference type="GO" id="GO:0071978">
    <property type="term" value="P:bacterial-type flagellum-dependent swarming motility"/>
    <property type="evidence" value="ECO:0007669"/>
    <property type="project" value="TreeGrafter"/>
</dbReference>
<protein>
    <recommendedName>
        <fullName evidence="4 12">Flagellar motor switch protein FliM</fullName>
    </recommendedName>
</protein>
<evidence type="ECO:0000256" key="10">
    <source>
        <dbReference type="ARBA" id="ARBA00023143"/>
    </source>
</evidence>
<comment type="subcellular location">
    <subcellularLocation>
        <location evidence="1">Bacterial flagellum basal body</location>
    </subcellularLocation>
    <subcellularLocation>
        <location evidence="2">Cell inner membrane</location>
        <topology evidence="2">Peripheral membrane protein</topology>
    </subcellularLocation>
</comment>
<dbReference type="PIRSF" id="PIRSF002888">
    <property type="entry name" value="FliM"/>
    <property type="match status" value="1"/>
</dbReference>
<dbReference type="Pfam" id="PF01052">
    <property type="entry name" value="FliMN_C"/>
    <property type="match status" value="1"/>
</dbReference>
<dbReference type="GO" id="GO:0009425">
    <property type="term" value="C:bacterial-type flagellum basal body"/>
    <property type="evidence" value="ECO:0007669"/>
    <property type="project" value="UniProtKB-SubCell"/>
</dbReference>
<keyword evidence="14" id="KW-0969">Cilium</keyword>
<keyword evidence="14" id="KW-0966">Cell projection</keyword>
<dbReference type="PANTHER" id="PTHR30034:SF3">
    <property type="entry name" value="FLAGELLAR MOTOR SWITCH PROTEIN FLIM"/>
    <property type="match status" value="1"/>
</dbReference>
<keyword evidence="14" id="KW-0282">Flagellum</keyword>
<reference evidence="14" key="1">
    <citation type="submission" date="2020-09" db="EMBL/GenBank/DDBJ databases">
        <title>Genome seq and assembly of Limnohabitants sp.</title>
        <authorList>
            <person name="Chhetri G."/>
        </authorList>
    </citation>
    <scope>NUCLEOTIDE SEQUENCE</scope>
    <source>
        <strain evidence="14">JUR4</strain>
    </source>
</reference>
<dbReference type="GO" id="GO:0050918">
    <property type="term" value="P:positive chemotaxis"/>
    <property type="evidence" value="ECO:0007669"/>
    <property type="project" value="TreeGrafter"/>
</dbReference>
<dbReference type="PANTHER" id="PTHR30034">
    <property type="entry name" value="FLAGELLAR MOTOR SWITCH PROTEIN FLIM"/>
    <property type="match status" value="1"/>
</dbReference>
<dbReference type="SUPFAM" id="SSF101801">
    <property type="entry name" value="Surface presentation of antigens (SPOA)"/>
    <property type="match status" value="1"/>
</dbReference>
<keyword evidence="9" id="KW-0472">Membrane</keyword>
<evidence type="ECO:0000313" key="15">
    <source>
        <dbReference type="Proteomes" id="UP000647424"/>
    </source>
</evidence>